<feature type="compositionally biased region" description="Low complexity" evidence="2">
    <location>
        <begin position="497"/>
        <end position="508"/>
    </location>
</feature>
<feature type="region of interest" description="Disordered" evidence="2">
    <location>
        <begin position="781"/>
        <end position="804"/>
    </location>
</feature>
<evidence type="ECO:0000313" key="3">
    <source>
        <dbReference type="EMBL" id="KAK7199704.1"/>
    </source>
</evidence>
<dbReference type="SMART" id="SM00320">
    <property type="entry name" value="WD40"/>
    <property type="match status" value="2"/>
</dbReference>
<dbReference type="InterPro" id="IPR036322">
    <property type="entry name" value="WD40_repeat_dom_sf"/>
</dbReference>
<feature type="compositionally biased region" description="Basic residues" evidence="2">
    <location>
        <begin position="297"/>
        <end position="308"/>
    </location>
</feature>
<dbReference type="PANTHER" id="PTHR44499">
    <property type="entry name" value="JOUBERIN"/>
    <property type="match status" value="1"/>
</dbReference>
<feature type="compositionally biased region" description="Low complexity" evidence="2">
    <location>
        <begin position="381"/>
        <end position="394"/>
    </location>
</feature>
<feature type="region of interest" description="Disordered" evidence="2">
    <location>
        <begin position="450"/>
        <end position="524"/>
    </location>
</feature>
<accession>A0AAW0F0V9</accession>
<evidence type="ECO:0000256" key="2">
    <source>
        <dbReference type="SAM" id="MobiDB-lite"/>
    </source>
</evidence>
<feature type="compositionally biased region" description="Basic and acidic residues" evidence="2">
    <location>
        <begin position="509"/>
        <end position="519"/>
    </location>
</feature>
<gene>
    <name evidence="3" type="ORF">NESM_000016300</name>
</gene>
<dbReference type="GO" id="GO:0036064">
    <property type="term" value="C:ciliary basal body"/>
    <property type="evidence" value="ECO:0007669"/>
    <property type="project" value="TreeGrafter"/>
</dbReference>
<organism evidence="3 4">
    <name type="scientific">Novymonas esmeraldas</name>
    <dbReference type="NCBI Taxonomy" id="1808958"/>
    <lineage>
        <taxon>Eukaryota</taxon>
        <taxon>Discoba</taxon>
        <taxon>Euglenozoa</taxon>
        <taxon>Kinetoplastea</taxon>
        <taxon>Metakinetoplastina</taxon>
        <taxon>Trypanosomatida</taxon>
        <taxon>Trypanosomatidae</taxon>
        <taxon>Novymonas</taxon>
    </lineage>
</organism>
<dbReference type="Proteomes" id="UP001430356">
    <property type="component" value="Unassembled WGS sequence"/>
</dbReference>
<dbReference type="PROSITE" id="PS50294">
    <property type="entry name" value="WD_REPEATS_REGION"/>
    <property type="match status" value="1"/>
</dbReference>
<dbReference type="EMBL" id="JAECZO010000001">
    <property type="protein sequence ID" value="KAK7199704.1"/>
    <property type="molecule type" value="Genomic_DNA"/>
</dbReference>
<dbReference type="InterPro" id="IPR015943">
    <property type="entry name" value="WD40/YVTN_repeat-like_dom_sf"/>
</dbReference>
<dbReference type="InterPro" id="IPR052803">
    <property type="entry name" value="Cilium-Associated_Jouberin"/>
</dbReference>
<reference evidence="3 4" key="1">
    <citation type="journal article" date="2021" name="MBio">
        <title>A New Model Trypanosomatid, Novymonas esmeraldas: Genomic Perception of Its 'Candidatus Pandoraea novymonadis' Endosymbiont.</title>
        <authorList>
            <person name="Zakharova A."/>
            <person name="Saura A."/>
            <person name="Butenko A."/>
            <person name="Podesvova L."/>
            <person name="Warmusova S."/>
            <person name="Kostygov A.Y."/>
            <person name="Nenarokova A."/>
            <person name="Lukes J."/>
            <person name="Opperdoes F.R."/>
            <person name="Yurchenko V."/>
        </authorList>
    </citation>
    <scope>NUCLEOTIDE SEQUENCE [LARGE SCALE GENOMIC DNA]</scope>
    <source>
        <strain evidence="3 4">E262AT.01</strain>
    </source>
</reference>
<dbReference type="Pfam" id="PF00400">
    <property type="entry name" value="WD40"/>
    <property type="match status" value="1"/>
</dbReference>
<protein>
    <submittedName>
        <fullName evidence="3">WD domain, G-beta repeat</fullName>
    </submittedName>
</protein>
<feature type="compositionally biased region" description="Pro residues" evidence="2">
    <location>
        <begin position="15"/>
        <end position="30"/>
    </location>
</feature>
<dbReference type="Gene3D" id="2.130.10.10">
    <property type="entry name" value="YVTN repeat-like/Quinoprotein amine dehydrogenase"/>
    <property type="match status" value="1"/>
</dbReference>
<name>A0AAW0F0V9_9TRYP</name>
<keyword evidence="1" id="KW-0853">WD repeat</keyword>
<proteinExistence type="predicted"/>
<evidence type="ECO:0000256" key="1">
    <source>
        <dbReference type="PROSITE-ProRule" id="PRU00221"/>
    </source>
</evidence>
<keyword evidence="4" id="KW-1185">Reference proteome</keyword>
<dbReference type="GO" id="GO:0044458">
    <property type="term" value="P:motile cilium assembly"/>
    <property type="evidence" value="ECO:0007669"/>
    <property type="project" value="TreeGrafter"/>
</dbReference>
<sequence length="1412" mass="148534">MPGPSPPSSAAAPLSLPPPRLPAAPPPPPHGSTREAAVPPLAAVPTVPDIVVAVVPHGTDAYVHTSVVATPAPSSSHDVTTAASLLEEATSSPARAHASAPTPLPVPSLMPPLPTTPPAAVHAIVPAPLPVPVPTLTDTARVSAAPAPVPVHLSLDAPEHAAASSPPPLTQNVPEGTAISAAGRLYAVTSLLPEGEVRAAQTAAARVTESRPHPLRRQRGALEAPKSDLFSNGEASLSDGGSRTASVSSSAGDGRGAHDDSVFVGRTRRMGDPHAPANQRHRRRHDTAAEATVQRSVSRRRRERHHISHGSSSSAAAQRPAAVVHLYEAEDRSGPSSVSAASREKTSVTSLSTNALTPDAEEKRQRDRGDAQHRPRDNASATPAPLADPAGGGAAVDVVADTDAPLPFSSPAVQWRARCDARSANPKGPSKKAMNELARAVMLGSADLSERRGGADWDNASADVGDATAGGGAGGGGGERTVHFRVTGAFEDDRGRSAPPRRAGSSSDARGDDGGDSRRSSQLSSGGAVVVLTVRGMSPLHADTGVVHPFVRAWVVSGATGRSLVQATAAVPCAVTHPFDLRAHKTRAPWWNAQVALRLSPDLLRSAVNDALLLLEVLDFGNESIHGFPLLRRGLYPICWGFLMLRDCAGRSNLSAADDVHVQLYRFPSRTPWYLTWLSAVLPVSWAAAGAAMQPSDLALAFGHPGGSRQGGDSVANDVPAIYEIFANANNRKIPYDGGMVIGVRQSRNAAFVPETTDMLAYEEYLLSMLVAGGGSSAVPRSSRSISADATPPPPLGRAGDRAAASTAAVPANPWAAAAAAPQENYYRLDGERSLLPHDVLQATAVPGVVTCVSFSHGGSVVALGICRHLQYAVELRDPMLPDVPAVAHLVGHTGHIHRVVFQKEDSYLLSCSSDGTVRVWQPRGLNGIFSAESCAGPDGVHCVCTLPHGFPVYAAIFHQDKVVTGGFSDQLLVWDYEHTFESEMPSIPSTEDATLRLTATFTPEFNATTRSVDSLRQSRSTVPAVGELVHRIDAAGAAAAAAREGEPTITLSLASNERSNRAWSVHANGAVVCWRATGESGGRGGKEGGWEMSLRHRADCDGATEVEVRGAHAIVTCGSAPFVVVFDATTCEQLRVVNTRLPFTAPIHLLPDGETFAAAVGDSGRLLAWECFDGGLCTPATGYGKAAPNYTVARMAWAESQQLAVFVSRSPCSELEQLRHVQGPVAPAAGQSTTAFHCWQQEQQYRQCDMPSEATLLTIAGTVRRKATVIQTTDRHASDAFVAMFGGDVQPKRKAAYLAQRSRAIHQRAAERDTRNARLHPTALTSEPSALFATSAVANVPYEATEKGARMNAIVNFWRGLVSQHHHAEMDVELTEKAAAADTNNARPSTRRALRYVQDDDNEDNDDGGSV</sequence>
<evidence type="ECO:0000313" key="4">
    <source>
        <dbReference type="Proteomes" id="UP001430356"/>
    </source>
</evidence>
<feature type="compositionally biased region" description="Acidic residues" evidence="2">
    <location>
        <begin position="1400"/>
        <end position="1412"/>
    </location>
</feature>
<dbReference type="PROSITE" id="PS50082">
    <property type="entry name" value="WD_REPEATS_2"/>
    <property type="match status" value="1"/>
</dbReference>
<feature type="compositionally biased region" description="Polar residues" evidence="2">
    <location>
        <begin position="229"/>
        <end position="251"/>
    </location>
</feature>
<dbReference type="InterPro" id="IPR001680">
    <property type="entry name" value="WD40_rpt"/>
</dbReference>
<feature type="compositionally biased region" description="Gly residues" evidence="2">
    <location>
        <begin position="468"/>
        <end position="479"/>
    </location>
</feature>
<dbReference type="SUPFAM" id="SSF50978">
    <property type="entry name" value="WD40 repeat-like"/>
    <property type="match status" value="1"/>
</dbReference>
<comment type="caution">
    <text evidence="3">The sequence shown here is derived from an EMBL/GenBank/DDBJ whole genome shotgun (WGS) entry which is preliminary data.</text>
</comment>
<feature type="region of interest" description="Disordered" evidence="2">
    <location>
        <begin position="203"/>
        <end position="394"/>
    </location>
</feature>
<feature type="region of interest" description="Disordered" evidence="2">
    <location>
        <begin position="1"/>
        <end position="40"/>
    </location>
</feature>
<feature type="repeat" description="WD" evidence="1">
    <location>
        <begin position="890"/>
        <end position="922"/>
    </location>
</feature>
<feature type="region of interest" description="Disordered" evidence="2">
    <location>
        <begin position="1380"/>
        <end position="1412"/>
    </location>
</feature>
<feature type="compositionally biased region" description="Basic and acidic residues" evidence="2">
    <location>
        <begin position="360"/>
        <end position="377"/>
    </location>
</feature>
<dbReference type="PANTHER" id="PTHR44499:SF1">
    <property type="entry name" value="JOUBERIN"/>
    <property type="match status" value="1"/>
</dbReference>
<feature type="compositionally biased region" description="Polar residues" evidence="2">
    <location>
        <begin position="347"/>
        <end position="356"/>
    </location>
</feature>